<proteinExistence type="predicted"/>
<feature type="region of interest" description="Disordered" evidence="1">
    <location>
        <begin position="120"/>
        <end position="140"/>
    </location>
</feature>
<feature type="compositionally biased region" description="Polar residues" evidence="1">
    <location>
        <begin position="170"/>
        <end position="184"/>
    </location>
</feature>
<evidence type="ECO:0000256" key="1">
    <source>
        <dbReference type="SAM" id="MobiDB-lite"/>
    </source>
</evidence>
<organism evidence="2 3">
    <name type="scientific">Streptomyces doebereineriae</name>
    <dbReference type="NCBI Taxonomy" id="3075528"/>
    <lineage>
        <taxon>Bacteria</taxon>
        <taxon>Bacillati</taxon>
        <taxon>Actinomycetota</taxon>
        <taxon>Actinomycetes</taxon>
        <taxon>Kitasatosporales</taxon>
        <taxon>Streptomycetaceae</taxon>
        <taxon>Streptomyces</taxon>
    </lineage>
</organism>
<feature type="region of interest" description="Disordered" evidence="1">
    <location>
        <begin position="158"/>
        <end position="184"/>
    </location>
</feature>
<dbReference type="RefSeq" id="WP_311712807.1">
    <property type="nucleotide sequence ID" value="NZ_JAVREZ010000001.1"/>
</dbReference>
<evidence type="ECO:0000313" key="2">
    <source>
        <dbReference type="EMBL" id="MDT0479439.1"/>
    </source>
</evidence>
<gene>
    <name evidence="2" type="ORF">RNB18_04430</name>
</gene>
<name>A0ABU2V2H1_9ACTN</name>
<keyword evidence="3" id="KW-1185">Reference proteome</keyword>
<comment type="caution">
    <text evidence="2">The sequence shown here is derived from an EMBL/GenBank/DDBJ whole genome shotgun (WGS) entry which is preliminary data.</text>
</comment>
<dbReference type="Proteomes" id="UP001183824">
    <property type="component" value="Unassembled WGS sequence"/>
</dbReference>
<reference evidence="3" key="1">
    <citation type="submission" date="2023-07" db="EMBL/GenBank/DDBJ databases">
        <title>30 novel species of actinomycetes from the DSMZ collection.</title>
        <authorList>
            <person name="Nouioui I."/>
        </authorList>
    </citation>
    <scope>NUCLEOTIDE SEQUENCE [LARGE SCALE GENOMIC DNA]</scope>
    <source>
        <strain evidence="3">DSM 41640</strain>
    </source>
</reference>
<feature type="region of interest" description="Disordered" evidence="1">
    <location>
        <begin position="63"/>
        <end position="106"/>
    </location>
</feature>
<protein>
    <recommendedName>
        <fullName evidence="4">Regulatory protein</fullName>
    </recommendedName>
</protein>
<evidence type="ECO:0008006" key="4">
    <source>
        <dbReference type="Google" id="ProtNLM"/>
    </source>
</evidence>
<sequence>MSDGAAQADGLVSQYIARVEQDLAHNAEEQERVGREMEALQQRLDALQQDRGVLLGVRQALGGQGTDQALPSTPAAASEETAHREQADASGKPGTPQTHQARKSSKLTLVDLVYRHLAGQSEPRSAAEVSTDIAGAHPDRRVKATVVRSTLEALVAQGRARRTKQGRSVFYSSSAPAKATRSSS</sequence>
<dbReference type="EMBL" id="JAVREZ010000001">
    <property type="protein sequence ID" value="MDT0479439.1"/>
    <property type="molecule type" value="Genomic_DNA"/>
</dbReference>
<evidence type="ECO:0000313" key="3">
    <source>
        <dbReference type="Proteomes" id="UP001183824"/>
    </source>
</evidence>
<accession>A0ABU2V2H1</accession>